<dbReference type="AlphaFoldDB" id="A0A8T0FDS1"/>
<gene>
    <name evidence="2" type="ORF">HNY73_007214</name>
</gene>
<name>A0A8T0FDS1_ARGBR</name>
<dbReference type="EMBL" id="JABXBU010000012">
    <property type="protein sequence ID" value="KAF8789266.1"/>
    <property type="molecule type" value="Genomic_DNA"/>
</dbReference>
<accession>A0A8T0FDS1</accession>
<dbReference type="Proteomes" id="UP000807504">
    <property type="component" value="Unassembled WGS sequence"/>
</dbReference>
<evidence type="ECO:0000313" key="2">
    <source>
        <dbReference type="EMBL" id="KAF8789266.1"/>
    </source>
</evidence>
<comment type="caution">
    <text evidence="2">The sequence shown here is derived from an EMBL/GenBank/DDBJ whole genome shotgun (WGS) entry which is preliminary data.</text>
</comment>
<organism evidence="2 3">
    <name type="scientific">Argiope bruennichi</name>
    <name type="common">Wasp spider</name>
    <name type="synonym">Aranea bruennichi</name>
    <dbReference type="NCBI Taxonomy" id="94029"/>
    <lineage>
        <taxon>Eukaryota</taxon>
        <taxon>Metazoa</taxon>
        <taxon>Ecdysozoa</taxon>
        <taxon>Arthropoda</taxon>
        <taxon>Chelicerata</taxon>
        <taxon>Arachnida</taxon>
        <taxon>Araneae</taxon>
        <taxon>Araneomorphae</taxon>
        <taxon>Entelegynae</taxon>
        <taxon>Araneoidea</taxon>
        <taxon>Araneidae</taxon>
        <taxon>Argiope</taxon>
    </lineage>
</organism>
<reference evidence="2" key="2">
    <citation type="submission" date="2020-06" db="EMBL/GenBank/DDBJ databases">
        <authorList>
            <person name="Sheffer M."/>
        </authorList>
    </citation>
    <scope>NUCLEOTIDE SEQUENCE</scope>
</reference>
<evidence type="ECO:0000256" key="1">
    <source>
        <dbReference type="SAM" id="Coils"/>
    </source>
</evidence>
<feature type="coiled-coil region" evidence="1">
    <location>
        <begin position="371"/>
        <end position="433"/>
    </location>
</feature>
<evidence type="ECO:0000313" key="3">
    <source>
        <dbReference type="Proteomes" id="UP000807504"/>
    </source>
</evidence>
<reference evidence="2" key="1">
    <citation type="journal article" date="2020" name="bioRxiv">
        <title>Chromosome-level reference genome of the European wasp spider Argiope bruennichi: a resource for studies on range expansion and evolutionary adaptation.</title>
        <authorList>
            <person name="Sheffer M.M."/>
            <person name="Hoppe A."/>
            <person name="Krehenwinkel H."/>
            <person name="Uhl G."/>
            <person name="Kuss A.W."/>
            <person name="Jensen L."/>
            <person name="Jensen C."/>
            <person name="Gillespie R.G."/>
            <person name="Hoff K.J."/>
            <person name="Prost S."/>
        </authorList>
    </citation>
    <scope>NUCLEOTIDE SEQUENCE</scope>
</reference>
<sequence>MSFPDNNNFSSELNVDDSYTGAVSTGLENMDKCKILEEDFCDAARIDALKEISKNTDICTDEKDMDSNSKVLNNNYCCEENCVKSDKDYFNEHSLKDVQNFVTLKNVFNLSPDFLLAPNESVLIADEFNSSSINSNDCSDLHFLEKMDCLLKSETTPFHPEIANFIQELLLEMEALLNSLKSGVNSVSDPVALSYITRCQTIRKYLEKILLLEFKKLEERKIEKQNFEEYTFCMKSSALKQDKLIHSLLEQVNSCVNENKSLHERLCFLKDKLQSFGLLKPEGNDEFKSYSEIVNQISDIDEIFEDNINLDNHHNNDIPNNYLEFLQIFKTSSANLQTLSIQARNLQLLSDSSHKLNDNLISRVQDQEFQMKGIAKQLEQAHNLLAAMKKQHQRLQSAENIVKYDLQEKRRFLNKLKQQLEATRENCDLVRMKNSKSEAEWQDLRREFVERNKQTSEESDFIDDRGEESCFIDDIGEENVLVDDNIENNGLIDQCITVESCVVVNNVNESVPNKEVSVSNSDTESRYELKRNRLQLLEEQCKLLYTNLKNKSNRGKELDTRLESWCKAIENSPIKASKKNNLSVILNANKEYKDDPDQVATENINIDFNSDVDSPLSSPEIESFDSDSCSCIQHDSSTISKELFSLESLKTDELLSSKINDLDSNKLSFEREEQQSVASDPLSVELYGNCDSKTVDCVQDSAYFESVDSLEKNEKCQLENCDSEEMLTQTKDNGHISSTEN</sequence>
<protein>
    <submittedName>
        <fullName evidence="2">Uncharacterized protein</fullName>
    </submittedName>
</protein>
<keyword evidence="3" id="KW-1185">Reference proteome</keyword>
<keyword evidence="1" id="KW-0175">Coiled coil</keyword>
<dbReference type="OrthoDB" id="6424770at2759"/>
<proteinExistence type="predicted"/>
<feature type="coiled-coil region" evidence="1">
    <location>
        <begin position="520"/>
        <end position="554"/>
    </location>
</feature>